<dbReference type="CDD" id="cd11642">
    <property type="entry name" value="SUMT"/>
    <property type="match status" value="1"/>
</dbReference>
<reference evidence="9 10" key="1">
    <citation type="submission" date="2019-10" db="EMBL/GenBank/DDBJ databases">
        <title>Thermopilla bonchosmolovskayae gen. nov., sp. nov., a moderately thermophilic Chloroflexi bacterium from a Chukotka hot spring (Arctic, Russia), representing a novel classis Thermopillaia, which include previously uncultivated lineage OLB14.</title>
        <authorList>
            <person name="Kochetkova T.V."/>
            <person name="Zayulina K.S."/>
            <person name="Zhigarkov V.S."/>
            <person name="Minaev N.V."/>
            <person name="Novikov A."/>
            <person name="Toshchakov S.V."/>
            <person name="Elcheninov A.G."/>
            <person name="Kublanov I.V."/>
        </authorList>
    </citation>
    <scope>NUCLEOTIDE SEQUENCE [LARGE SCALE GENOMIC DNA]</scope>
    <source>
        <strain evidence="9 10">3753O</strain>
    </source>
</reference>
<keyword evidence="3 6" id="KW-0808">Transferase</keyword>
<keyword evidence="10" id="KW-1185">Reference proteome</keyword>
<evidence type="ECO:0000256" key="4">
    <source>
        <dbReference type="ARBA" id="ARBA00022691"/>
    </source>
</evidence>
<evidence type="ECO:0000259" key="8">
    <source>
        <dbReference type="Pfam" id="PF02602"/>
    </source>
</evidence>
<dbReference type="GO" id="GO:0004851">
    <property type="term" value="F:uroporphyrin-III C-methyltransferase activity"/>
    <property type="evidence" value="ECO:0007669"/>
    <property type="project" value="UniProtKB-EC"/>
</dbReference>
<dbReference type="Gene3D" id="3.30.950.10">
    <property type="entry name" value="Methyltransferase, Cobalt-precorrin-4 Transmethylase, Domain 2"/>
    <property type="match status" value="1"/>
</dbReference>
<dbReference type="NCBIfam" id="NF004790">
    <property type="entry name" value="PRK06136.1"/>
    <property type="match status" value="1"/>
</dbReference>
<dbReference type="GO" id="GO:0032259">
    <property type="term" value="P:methylation"/>
    <property type="evidence" value="ECO:0007669"/>
    <property type="project" value="UniProtKB-KW"/>
</dbReference>
<keyword evidence="2 6" id="KW-0489">Methyltransferase</keyword>
<accession>A0ABX6C3H8</accession>
<dbReference type="InterPro" id="IPR000878">
    <property type="entry name" value="4pyrrol_Mease"/>
</dbReference>
<dbReference type="NCBIfam" id="TIGR01469">
    <property type="entry name" value="cobA_cysG_Cterm"/>
    <property type="match status" value="1"/>
</dbReference>
<dbReference type="InterPro" id="IPR036108">
    <property type="entry name" value="4pyrrol_syn_uPrphyn_synt_sf"/>
</dbReference>
<dbReference type="Pfam" id="PF00590">
    <property type="entry name" value="TP_methylase"/>
    <property type="match status" value="1"/>
</dbReference>
<evidence type="ECO:0000259" key="7">
    <source>
        <dbReference type="Pfam" id="PF00590"/>
    </source>
</evidence>
<dbReference type="EMBL" id="CP042829">
    <property type="protein sequence ID" value="QFG03369.1"/>
    <property type="molecule type" value="Genomic_DNA"/>
</dbReference>
<dbReference type="SUPFAM" id="SSF53790">
    <property type="entry name" value="Tetrapyrrole methylase"/>
    <property type="match status" value="1"/>
</dbReference>
<dbReference type="InterPro" id="IPR006366">
    <property type="entry name" value="CobA/CysG_C"/>
</dbReference>
<evidence type="ECO:0000256" key="6">
    <source>
        <dbReference type="RuleBase" id="RU003960"/>
    </source>
</evidence>
<evidence type="ECO:0000256" key="1">
    <source>
        <dbReference type="ARBA" id="ARBA00012162"/>
    </source>
</evidence>
<name>A0ABX6C3H8_9CHLR</name>
<dbReference type="Gene3D" id="3.40.50.10090">
    <property type="match status" value="2"/>
</dbReference>
<dbReference type="Pfam" id="PF02602">
    <property type="entry name" value="HEM4"/>
    <property type="match status" value="1"/>
</dbReference>
<sequence>MPFPAPAASTRHVTMNTMPNLTGHAWLVGAGPGDPGLLTLAARDALQQADVVLYDALIGPEVLSFARPGAELVPVGKRAGAHSMPQEEINRLLVARTAEGRRVVRLKGGDPFVFGRGGEEALALRAAGLPFTVIPGVTSAVAVPAAAGIPVTHRGLATRFTVITAADRAGEVPADLPGPAAAGTLVILMGAAALPALVERLLAAGWDPDTPAASIASGTLPGQQVVTAPLAGIAPAAAALPTPLITVVGPVATLAEQLGPGRYGPLAGRSVVVTRSRTQSSLLSEALRNLGARVIEAPAIAIRLHPEGIIADERCSSRWDWVVFTSQNAVAAVFDAFDAAGLDARAFGAARIAAVGEATAAALRARAIRPDFLPSRATSAALAAELPRASGARIFLPISSLAGPELEDALSARGAHVERVDAYDTVPETLDPATIARVQAADAITFTSASTARFLRRALAETVLAPEVRLVSIGPATSAAVRACFGRVDAEAPEPSIPALVGAVLEVLG</sequence>
<evidence type="ECO:0000313" key="9">
    <source>
        <dbReference type="EMBL" id="QFG03369.1"/>
    </source>
</evidence>
<dbReference type="InterPro" id="IPR050161">
    <property type="entry name" value="Siro_Cobalamin_biosynth"/>
</dbReference>
<gene>
    <name evidence="9" type="primary">cobA</name>
    <name evidence="9" type="ORF">Tbon_08675</name>
</gene>
<dbReference type="SUPFAM" id="SSF69618">
    <property type="entry name" value="HemD-like"/>
    <property type="match status" value="1"/>
</dbReference>
<dbReference type="PANTHER" id="PTHR45790">
    <property type="entry name" value="SIROHEME SYNTHASE-RELATED"/>
    <property type="match status" value="1"/>
</dbReference>
<dbReference type="InterPro" id="IPR003754">
    <property type="entry name" value="4pyrrol_synth_uPrphyn_synth"/>
</dbReference>
<organism evidence="9 10">
    <name type="scientific">Tepidiforma bonchosmolovskayae</name>
    <dbReference type="NCBI Taxonomy" id="2601677"/>
    <lineage>
        <taxon>Bacteria</taxon>
        <taxon>Bacillati</taxon>
        <taxon>Chloroflexota</taxon>
        <taxon>Tepidiformia</taxon>
        <taxon>Tepidiformales</taxon>
        <taxon>Tepidiformaceae</taxon>
        <taxon>Tepidiforma</taxon>
    </lineage>
</organism>
<dbReference type="PANTHER" id="PTHR45790:SF3">
    <property type="entry name" value="S-ADENOSYL-L-METHIONINE-DEPENDENT UROPORPHYRINOGEN III METHYLTRANSFERASE, CHLOROPLASTIC"/>
    <property type="match status" value="1"/>
</dbReference>
<dbReference type="EC" id="2.1.1.107" evidence="1"/>
<comment type="similarity">
    <text evidence="6">Belongs to the precorrin methyltransferase family.</text>
</comment>
<evidence type="ECO:0000313" key="10">
    <source>
        <dbReference type="Proteomes" id="UP000326331"/>
    </source>
</evidence>
<feature type="domain" description="Tetrapyrrole biosynthesis uroporphyrinogen III synthase" evidence="8">
    <location>
        <begin position="283"/>
        <end position="501"/>
    </location>
</feature>
<dbReference type="Proteomes" id="UP000326331">
    <property type="component" value="Chromosome"/>
</dbReference>
<proteinExistence type="inferred from homology"/>
<feature type="domain" description="Tetrapyrrole methylase" evidence="7">
    <location>
        <begin position="26"/>
        <end position="232"/>
    </location>
</feature>
<protein>
    <recommendedName>
        <fullName evidence="1">uroporphyrinogen-III C-methyltransferase</fullName>
        <ecNumber evidence="1">2.1.1.107</ecNumber>
    </recommendedName>
</protein>
<dbReference type="InterPro" id="IPR035996">
    <property type="entry name" value="4pyrrol_Methylase_sf"/>
</dbReference>
<evidence type="ECO:0000256" key="2">
    <source>
        <dbReference type="ARBA" id="ARBA00022603"/>
    </source>
</evidence>
<dbReference type="InterPro" id="IPR014777">
    <property type="entry name" value="4pyrrole_Mease_sub1"/>
</dbReference>
<dbReference type="CDD" id="cd06578">
    <property type="entry name" value="HemD"/>
    <property type="match status" value="1"/>
</dbReference>
<dbReference type="Gene3D" id="3.40.1010.10">
    <property type="entry name" value="Cobalt-precorrin-4 Transmethylase, Domain 1"/>
    <property type="match status" value="1"/>
</dbReference>
<keyword evidence="5" id="KW-0627">Porphyrin biosynthesis</keyword>
<evidence type="ECO:0000256" key="3">
    <source>
        <dbReference type="ARBA" id="ARBA00022679"/>
    </source>
</evidence>
<dbReference type="PROSITE" id="PS00840">
    <property type="entry name" value="SUMT_2"/>
    <property type="match status" value="1"/>
</dbReference>
<keyword evidence="4" id="KW-0949">S-adenosyl-L-methionine</keyword>
<dbReference type="InterPro" id="IPR003043">
    <property type="entry name" value="Uropor_MeTrfase_CS"/>
</dbReference>
<dbReference type="InterPro" id="IPR014776">
    <property type="entry name" value="4pyrrole_Mease_sub2"/>
</dbReference>
<evidence type="ECO:0000256" key="5">
    <source>
        <dbReference type="ARBA" id="ARBA00023244"/>
    </source>
</evidence>